<sequence length="54" mass="6159">MNGIINIAAYVNIRANNLTASVNRMGIKKLIFQQDDDHKPPSKFARVNFEKKDI</sequence>
<protein>
    <submittedName>
        <fullName evidence="1">Uncharacterized protein</fullName>
    </submittedName>
</protein>
<evidence type="ECO:0000313" key="2">
    <source>
        <dbReference type="Proteomes" id="UP000034350"/>
    </source>
</evidence>
<dbReference type="GeneID" id="36321134"/>
<keyword evidence="2" id="KW-1185">Reference proteome</keyword>
<organism evidence="1 2">
    <name type="scientific">Vairimorpha ceranae</name>
    <dbReference type="NCBI Taxonomy" id="40302"/>
    <lineage>
        <taxon>Eukaryota</taxon>
        <taxon>Fungi</taxon>
        <taxon>Fungi incertae sedis</taxon>
        <taxon>Microsporidia</taxon>
        <taxon>Nosematidae</taxon>
        <taxon>Vairimorpha</taxon>
    </lineage>
</organism>
<evidence type="ECO:0000313" key="1">
    <source>
        <dbReference type="EMBL" id="KKO74514.1"/>
    </source>
</evidence>
<dbReference type="RefSeq" id="XP_024330256.1">
    <property type="nucleotide sequence ID" value="XM_024476183.1"/>
</dbReference>
<reference evidence="1 2" key="1">
    <citation type="journal article" date="2015" name="Environ. Microbiol.">
        <title>Genome analyses suggest the presence of polyploidy and recent human-driven expansions in eight global populations of the honeybee pathogen Nosema ceranae.</title>
        <authorList>
            <person name="Pelin A."/>
            <person name="Selman M."/>
            <person name="Aris-Brosou S."/>
            <person name="Farinelli L."/>
            <person name="Corradi N."/>
        </authorList>
    </citation>
    <scope>NUCLEOTIDE SEQUENCE [LARGE SCALE GENOMIC DNA]</scope>
    <source>
        <strain evidence="1 2">PA08 1199</strain>
    </source>
</reference>
<name>A0A0F9Z9L4_9MICR</name>
<dbReference type="EMBL" id="JPQZ01000064">
    <property type="protein sequence ID" value="KKO74514.1"/>
    <property type="molecule type" value="Genomic_DNA"/>
</dbReference>
<comment type="caution">
    <text evidence="1">The sequence shown here is derived from an EMBL/GenBank/DDBJ whole genome shotgun (WGS) entry which is preliminary data.</text>
</comment>
<dbReference type="AlphaFoldDB" id="A0A0F9Z9L4"/>
<proteinExistence type="predicted"/>
<gene>
    <name evidence="1" type="ORF">AAJ76_6400020843</name>
</gene>
<dbReference type="Proteomes" id="UP000034350">
    <property type="component" value="Unassembled WGS sequence"/>
</dbReference>
<accession>A0A0F9Z9L4</accession>
<dbReference type="VEuPathDB" id="MicrosporidiaDB:AAJ76_6400020843"/>